<keyword evidence="10" id="KW-0206">Cytoskeleton</keyword>
<dbReference type="PANTHER" id="PTHR11886:SF49">
    <property type="entry name" value="DYNEIN LIGHT CHAIN"/>
    <property type="match status" value="1"/>
</dbReference>
<dbReference type="InterPro" id="IPR037177">
    <property type="entry name" value="DLC_sf"/>
</dbReference>
<evidence type="ECO:0000256" key="5">
    <source>
        <dbReference type="ARBA" id="ARBA00022448"/>
    </source>
</evidence>
<comment type="subcellular location">
    <subcellularLocation>
        <location evidence="2">Cytoplasm</location>
        <location evidence="2">Cytoskeleton</location>
    </subcellularLocation>
    <subcellularLocation>
        <location evidence="1">Nucleus</location>
    </subcellularLocation>
</comment>
<dbReference type="Gene3D" id="3.30.740.10">
    <property type="entry name" value="Protein Inhibitor Of Neuronal Nitric Oxide Synthase"/>
    <property type="match status" value="1"/>
</dbReference>
<protein>
    <recommendedName>
        <fullName evidence="4">Dynein light chain 1, cytoplasmic</fullName>
    </recommendedName>
</protein>
<keyword evidence="11" id="KW-0539">Nucleus</keyword>
<evidence type="ECO:0000256" key="11">
    <source>
        <dbReference type="ARBA" id="ARBA00023242"/>
    </source>
</evidence>
<comment type="caution">
    <text evidence="13">The sequence shown here is derived from an EMBL/GenBank/DDBJ whole genome shotgun (WGS) entry which is preliminary data.</text>
</comment>
<organism evidence="13 14">
    <name type="scientific">Hevea brasiliensis</name>
    <name type="common">Para rubber tree</name>
    <name type="synonym">Siphonia brasiliensis</name>
    <dbReference type="NCBI Taxonomy" id="3981"/>
    <lineage>
        <taxon>Eukaryota</taxon>
        <taxon>Viridiplantae</taxon>
        <taxon>Streptophyta</taxon>
        <taxon>Embryophyta</taxon>
        <taxon>Tracheophyta</taxon>
        <taxon>Spermatophyta</taxon>
        <taxon>Magnoliopsida</taxon>
        <taxon>eudicotyledons</taxon>
        <taxon>Gunneridae</taxon>
        <taxon>Pentapetalae</taxon>
        <taxon>rosids</taxon>
        <taxon>fabids</taxon>
        <taxon>Malpighiales</taxon>
        <taxon>Euphorbiaceae</taxon>
        <taxon>Crotonoideae</taxon>
        <taxon>Micrandreae</taxon>
        <taxon>Hevea</taxon>
    </lineage>
</organism>
<evidence type="ECO:0000256" key="2">
    <source>
        <dbReference type="ARBA" id="ARBA00004245"/>
    </source>
</evidence>
<evidence type="ECO:0000313" key="14">
    <source>
        <dbReference type="Proteomes" id="UP000467840"/>
    </source>
</evidence>
<name>A0A6A6KAW0_HEVBR</name>
<dbReference type="GO" id="GO:0015031">
    <property type="term" value="P:protein transport"/>
    <property type="evidence" value="ECO:0007669"/>
    <property type="project" value="UniProtKB-KW"/>
</dbReference>
<evidence type="ECO:0000256" key="3">
    <source>
        <dbReference type="ARBA" id="ARBA00010609"/>
    </source>
</evidence>
<keyword evidence="7" id="KW-0493">Microtubule</keyword>
<dbReference type="AlphaFoldDB" id="A0A6A6KAW0"/>
<evidence type="ECO:0000256" key="6">
    <source>
        <dbReference type="ARBA" id="ARBA00022490"/>
    </source>
</evidence>
<keyword evidence="5" id="KW-0813">Transport</keyword>
<keyword evidence="14" id="KW-1185">Reference proteome</keyword>
<evidence type="ECO:0000256" key="4">
    <source>
        <dbReference type="ARBA" id="ARBA00015062"/>
    </source>
</evidence>
<dbReference type="GO" id="GO:0005874">
    <property type="term" value="C:microtubule"/>
    <property type="evidence" value="ECO:0007669"/>
    <property type="project" value="UniProtKB-KW"/>
</dbReference>
<accession>A0A6A6KAW0</accession>
<keyword evidence="6" id="KW-0963">Cytoplasm</keyword>
<evidence type="ECO:0000313" key="13">
    <source>
        <dbReference type="EMBL" id="KAF2286020.1"/>
    </source>
</evidence>
<evidence type="ECO:0000259" key="12">
    <source>
        <dbReference type="Pfam" id="PF07731"/>
    </source>
</evidence>
<feature type="domain" description="Plastocyanin-like" evidence="12">
    <location>
        <begin position="138"/>
        <end position="211"/>
    </location>
</feature>
<dbReference type="Pfam" id="PF01221">
    <property type="entry name" value="Dynein_light"/>
    <property type="match status" value="1"/>
</dbReference>
<comment type="similarity">
    <text evidence="3">Belongs to the multicopper oxidase family.</text>
</comment>
<dbReference type="Pfam" id="PF07731">
    <property type="entry name" value="Cu-oxidase_2"/>
    <property type="match status" value="1"/>
</dbReference>
<gene>
    <name evidence="13" type="ORF">GH714_009746</name>
</gene>
<dbReference type="Proteomes" id="UP000467840">
    <property type="component" value="Chromosome 3"/>
</dbReference>
<reference evidence="13 14" key="1">
    <citation type="journal article" date="2020" name="Mol. Plant">
        <title>The Chromosome-Based Rubber Tree Genome Provides New Insights into Spurge Genome Evolution and Rubber Biosynthesis.</title>
        <authorList>
            <person name="Liu J."/>
            <person name="Shi C."/>
            <person name="Shi C.C."/>
            <person name="Li W."/>
            <person name="Zhang Q.J."/>
            <person name="Zhang Y."/>
            <person name="Li K."/>
            <person name="Lu H.F."/>
            <person name="Shi C."/>
            <person name="Zhu S.T."/>
            <person name="Xiao Z.Y."/>
            <person name="Nan H."/>
            <person name="Yue Y."/>
            <person name="Zhu X.G."/>
            <person name="Wu Y."/>
            <person name="Hong X.N."/>
            <person name="Fan G.Y."/>
            <person name="Tong Y."/>
            <person name="Zhang D."/>
            <person name="Mao C.L."/>
            <person name="Liu Y.L."/>
            <person name="Hao S.J."/>
            <person name="Liu W.Q."/>
            <person name="Lv M.Q."/>
            <person name="Zhang H.B."/>
            <person name="Liu Y."/>
            <person name="Hu-Tang G.R."/>
            <person name="Wang J.P."/>
            <person name="Wang J.H."/>
            <person name="Sun Y.H."/>
            <person name="Ni S.B."/>
            <person name="Chen W.B."/>
            <person name="Zhang X.C."/>
            <person name="Jiao Y.N."/>
            <person name="Eichler E.E."/>
            <person name="Li G.H."/>
            <person name="Liu X."/>
            <person name="Gao L.Z."/>
        </authorList>
    </citation>
    <scope>NUCLEOTIDE SEQUENCE [LARGE SCALE GENOMIC DNA]</scope>
    <source>
        <strain evidence="14">cv. GT1</strain>
        <tissue evidence="13">Leaf</tissue>
    </source>
</reference>
<evidence type="ECO:0000256" key="8">
    <source>
        <dbReference type="ARBA" id="ARBA00022816"/>
    </source>
</evidence>
<dbReference type="GO" id="GO:0007017">
    <property type="term" value="P:microtubule-based process"/>
    <property type="evidence" value="ECO:0007669"/>
    <property type="project" value="InterPro"/>
</dbReference>
<dbReference type="GO" id="GO:0005507">
    <property type="term" value="F:copper ion binding"/>
    <property type="evidence" value="ECO:0007669"/>
    <property type="project" value="InterPro"/>
</dbReference>
<dbReference type="GO" id="GO:0045505">
    <property type="term" value="F:dynein intermediate chain binding"/>
    <property type="evidence" value="ECO:0007669"/>
    <property type="project" value="TreeGrafter"/>
</dbReference>
<dbReference type="GO" id="GO:0051028">
    <property type="term" value="P:mRNA transport"/>
    <property type="evidence" value="ECO:0007669"/>
    <property type="project" value="UniProtKB-KW"/>
</dbReference>
<dbReference type="InterPro" id="IPR011706">
    <property type="entry name" value="Cu-oxidase_C"/>
</dbReference>
<dbReference type="SMART" id="SM01375">
    <property type="entry name" value="Dynein_light"/>
    <property type="match status" value="1"/>
</dbReference>
<dbReference type="FunFam" id="3.30.740.10:FF:000005">
    <property type="entry name" value="Dynein light chain"/>
    <property type="match status" value="1"/>
</dbReference>
<dbReference type="PANTHER" id="PTHR11886">
    <property type="entry name" value="DYNEIN LIGHT CHAIN"/>
    <property type="match status" value="1"/>
</dbReference>
<dbReference type="SUPFAM" id="SSF49503">
    <property type="entry name" value="Cupredoxins"/>
    <property type="match status" value="1"/>
</dbReference>
<evidence type="ECO:0000256" key="10">
    <source>
        <dbReference type="ARBA" id="ARBA00023212"/>
    </source>
</evidence>
<dbReference type="EMBL" id="JAAGAX010000017">
    <property type="protein sequence ID" value="KAF2286020.1"/>
    <property type="molecule type" value="Genomic_DNA"/>
</dbReference>
<dbReference type="SUPFAM" id="SSF54648">
    <property type="entry name" value="DLC"/>
    <property type="match status" value="1"/>
</dbReference>
<keyword evidence="9" id="KW-0653">Protein transport</keyword>
<sequence>MEMSRRCKEKQSSERRVIAGEAKTMIHDRIPTEEVMKLAAIAISLNVRPRSSDMPLHMQERAFRYARSFLDSAPKHRPNPTHLARALKKEFDSAYGLAWHCVVGTSFGSFVTHSAGGFVYFCVEPLSILLFKTEYTGNPPNNTMVIGQQWTKRVVLPFNTSAELIMQDTSILGAESHPLHLHGLNFFVVGQGFGNFDPNKDPANFNLVDPMTGTQWLYLWWVGCSTIPCRQPRLA</sequence>
<keyword evidence="8" id="KW-0509">mRNA transport</keyword>
<dbReference type="GO" id="GO:0005868">
    <property type="term" value="C:cytoplasmic dynein complex"/>
    <property type="evidence" value="ECO:0007669"/>
    <property type="project" value="TreeGrafter"/>
</dbReference>
<proteinExistence type="inferred from homology"/>
<dbReference type="GO" id="GO:0005634">
    <property type="term" value="C:nucleus"/>
    <property type="evidence" value="ECO:0007669"/>
    <property type="project" value="UniProtKB-SubCell"/>
</dbReference>
<evidence type="ECO:0000256" key="7">
    <source>
        <dbReference type="ARBA" id="ARBA00022701"/>
    </source>
</evidence>
<evidence type="ECO:0000256" key="1">
    <source>
        <dbReference type="ARBA" id="ARBA00004123"/>
    </source>
</evidence>
<dbReference type="InterPro" id="IPR001372">
    <property type="entry name" value="Dynein_light_chain_typ-1/2"/>
</dbReference>
<dbReference type="Gene3D" id="2.60.40.420">
    <property type="entry name" value="Cupredoxins - blue copper proteins"/>
    <property type="match status" value="1"/>
</dbReference>
<evidence type="ECO:0000256" key="9">
    <source>
        <dbReference type="ARBA" id="ARBA00022927"/>
    </source>
</evidence>
<dbReference type="GO" id="GO:0016491">
    <property type="term" value="F:oxidoreductase activity"/>
    <property type="evidence" value="ECO:0007669"/>
    <property type="project" value="InterPro"/>
</dbReference>
<dbReference type="InterPro" id="IPR008972">
    <property type="entry name" value="Cupredoxin"/>
</dbReference>